<evidence type="ECO:0000256" key="7">
    <source>
        <dbReference type="PIRSR" id="PIRSR606689-2"/>
    </source>
</evidence>
<dbReference type="SUPFAM" id="SSF52540">
    <property type="entry name" value="P-loop containing nucleoside triphosphate hydrolases"/>
    <property type="match status" value="1"/>
</dbReference>
<keyword evidence="2" id="KW-0519">Myristate</keyword>
<dbReference type="SMART" id="SM00178">
    <property type="entry name" value="SAR"/>
    <property type="match status" value="1"/>
</dbReference>
<dbReference type="SMART" id="SM00177">
    <property type="entry name" value="ARF"/>
    <property type="match status" value="1"/>
</dbReference>
<dbReference type="AlphaFoldDB" id="A0A9D4TS85"/>
<evidence type="ECO:0000256" key="5">
    <source>
        <dbReference type="ARBA" id="ARBA00023134"/>
    </source>
</evidence>
<dbReference type="EMBL" id="SIDB01000004">
    <property type="protein sequence ID" value="KAI3433347.1"/>
    <property type="molecule type" value="Genomic_DNA"/>
</dbReference>
<gene>
    <name evidence="9" type="ORF">D9Q98_003165</name>
</gene>
<evidence type="ECO:0000256" key="3">
    <source>
        <dbReference type="ARBA" id="ARBA00022741"/>
    </source>
</evidence>
<dbReference type="GO" id="GO:0005525">
    <property type="term" value="F:GTP binding"/>
    <property type="evidence" value="ECO:0007669"/>
    <property type="project" value="UniProtKB-KW"/>
</dbReference>
<organism evidence="9 10">
    <name type="scientific">Chlorella vulgaris</name>
    <name type="common">Green alga</name>
    <dbReference type="NCBI Taxonomy" id="3077"/>
    <lineage>
        <taxon>Eukaryota</taxon>
        <taxon>Viridiplantae</taxon>
        <taxon>Chlorophyta</taxon>
        <taxon>core chlorophytes</taxon>
        <taxon>Trebouxiophyceae</taxon>
        <taxon>Chlorellales</taxon>
        <taxon>Chlorellaceae</taxon>
        <taxon>Chlorella clade</taxon>
        <taxon>Chlorella</taxon>
    </lineage>
</organism>
<feature type="binding site" evidence="7">
    <location>
        <position position="55"/>
    </location>
    <ligand>
        <name>Mg(2+)</name>
        <dbReference type="ChEBI" id="CHEBI:18420"/>
    </ligand>
</feature>
<dbReference type="GO" id="GO:0006886">
    <property type="term" value="P:intracellular protein transport"/>
    <property type="evidence" value="ECO:0007669"/>
    <property type="project" value="TreeGrafter"/>
</dbReference>
<dbReference type="InterPro" id="IPR024156">
    <property type="entry name" value="Small_GTPase_ARF"/>
</dbReference>
<evidence type="ECO:0000256" key="4">
    <source>
        <dbReference type="ARBA" id="ARBA00022892"/>
    </source>
</evidence>
<dbReference type="InterPro" id="IPR006689">
    <property type="entry name" value="Small_GTPase_ARF/SAR"/>
</dbReference>
<dbReference type="Proteomes" id="UP001055712">
    <property type="component" value="Unassembled WGS sequence"/>
</dbReference>
<dbReference type="Gene3D" id="3.40.50.300">
    <property type="entry name" value="P-loop containing nucleotide triphosphate hydrolases"/>
    <property type="match status" value="1"/>
</dbReference>
<dbReference type="PANTHER" id="PTHR45909">
    <property type="entry name" value="ADP-RIBOSYLATION FACTOR-RELATED PROTEIN 1"/>
    <property type="match status" value="1"/>
</dbReference>
<keyword evidence="7" id="KW-0479">Metal-binding</keyword>
<dbReference type="GO" id="GO:0034067">
    <property type="term" value="P:protein localization to Golgi apparatus"/>
    <property type="evidence" value="ECO:0007669"/>
    <property type="project" value="TreeGrafter"/>
</dbReference>
<evidence type="ECO:0000256" key="8">
    <source>
        <dbReference type="RuleBase" id="RU003925"/>
    </source>
</evidence>
<dbReference type="PANTHER" id="PTHR45909:SF1">
    <property type="entry name" value="ADP-RIBOSYLATION FACTOR-RELATED PROTEIN 1"/>
    <property type="match status" value="1"/>
</dbReference>
<keyword evidence="2" id="KW-0449">Lipoprotein</keyword>
<dbReference type="PRINTS" id="PR00328">
    <property type="entry name" value="SAR1GTPBP"/>
</dbReference>
<comment type="caution">
    <text evidence="9">The sequence shown here is derived from an EMBL/GenBank/DDBJ whole genome shotgun (WGS) entry which is preliminary data.</text>
</comment>
<dbReference type="InterPro" id="IPR005225">
    <property type="entry name" value="Small_GTP-bd"/>
</dbReference>
<dbReference type="InterPro" id="IPR027417">
    <property type="entry name" value="P-loop_NTPase"/>
</dbReference>
<dbReference type="FunFam" id="3.40.50.300:FF:001166">
    <property type="entry name" value="ADP-ribosylation factor D"/>
    <property type="match status" value="1"/>
</dbReference>
<comment type="similarity">
    <text evidence="1 8">Belongs to the small GTPase superfamily. Arf family.</text>
</comment>
<protein>
    <recommendedName>
        <fullName evidence="11">ADP-ribosylation factor-related protein 1</fullName>
    </recommendedName>
</protein>
<accession>A0A9D4TS85</accession>
<feature type="binding site" evidence="6">
    <location>
        <begin position="133"/>
        <end position="136"/>
    </location>
    <ligand>
        <name>GTP</name>
        <dbReference type="ChEBI" id="CHEBI:37565"/>
    </ligand>
</feature>
<evidence type="ECO:0008006" key="11">
    <source>
        <dbReference type="Google" id="ProtNLM"/>
    </source>
</evidence>
<evidence type="ECO:0000313" key="10">
    <source>
        <dbReference type="Proteomes" id="UP001055712"/>
    </source>
</evidence>
<keyword evidence="3 6" id="KW-0547">Nucleotide-binding</keyword>
<proteinExistence type="inferred from homology"/>
<evidence type="ECO:0000256" key="6">
    <source>
        <dbReference type="PIRSR" id="PIRSR606689-1"/>
    </source>
</evidence>
<dbReference type="Pfam" id="PF00025">
    <property type="entry name" value="Arf"/>
    <property type="match status" value="1"/>
</dbReference>
<reference evidence="9" key="1">
    <citation type="journal article" date="2019" name="Plant J.">
        <title>Chlorella vulgaris genome assembly and annotation reveals the molecular basis for metabolic acclimation to high light conditions.</title>
        <authorList>
            <person name="Cecchin M."/>
            <person name="Marcolungo L."/>
            <person name="Rossato M."/>
            <person name="Girolomoni L."/>
            <person name="Cosentino E."/>
            <person name="Cuine S."/>
            <person name="Li-Beisson Y."/>
            <person name="Delledonne M."/>
            <person name="Ballottari M."/>
        </authorList>
    </citation>
    <scope>NUCLEOTIDE SEQUENCE</scope>
    <source>
        <strain evidence="9">211/11P</strain>
    </source>
</reference>
<feature type="binding site" evidence="6">
    <location>
        <begin position="24"/>
        <end position="31"/>
    </location>
    <ligand>
        <name>GTP</name>
        <dbReference type="ChEBI" id="CHEBI:37565"/>
    </ligand>
</feature>
<dbReference type="PROSITE" id="PS51417">
    <property type="entry name" value="ARF"/>
    <property type="match status" value="1"/>
</dbReference>
<dbReference type="GO" id="GO:0003924">
    <property type="term" value="F:GTPase activity"/>
    <property type="evidence" value="ECO:0007669"/>
    <property type="project" value="InterPro"/>
</dbReference>
<keyword evidence="5 6" id="KW-0342">GTP-binding</keyword>
<dbReference type="NCBIfam" id="TIGR00231">
    <property type="entry name" value="small_GTP"/>
    <property type="match status" value="1"/>
</dbReference>
<evidence type="ECO:0000313" key="9">
    <source>
        <dbReference type="EMBL" id="KAI3433347.1"/>
    </source>
</evidence>
<keyword evidence="10" id="KW-1185">Reference proteome</keyword>
<feature type="binding site" evidence="6">
    <location>
        <position position="77"/>
    </location>
    <ligand>
        <name>GTP</name>
        <dbReference type="ChEBI" id="CHEBI:37565"/>
    </ligand>
</feature>
<evidence type="ECO:0000256" key="1">
    <source>
        <dbReference type="ARBA" id="ARBA00010290"/>
    </source>
</evidence>
<dbReference type="OrthoDB" id="414781at2759"/>
<dbReference type="GO" id="GO:0005794">
    <property type="term" value="C:Golgi apparatus"/>
    <property type="evidence" value="ECO:0007669"/>
    <property type="project" value="TreeGrafter"/>
</dbReference>
<reference evidence="9" key="2">
    <citation type="submission" date="2020-11" db="EMBL/GenBank/DDBJ databases">
        <authorList>
            <person name="Cecchin M."/>
            <person name="Marcolungo L."/>
            <person name="Rossato M."/>
            <person name="Girolomoni L."/>
            <person name="Cosentino E."/>
            <person name="Cuine S."/>
            <person name="Li-Beisson Y."/>
            <person name="Delledonne M."/>
            <person name="Ballottari M."/>
        </authorList>
    </citation>
    <scope>NUCLEOTIDE SEQUENCE</scope>
    <source>
        <strain evidence="9">211/11P</strain>
        <tissue evidence="9">Whole cell</tissue>
    </source>
</reference>
<keyword evidence="7" id="KW-0460">Magnesium</keyword>
<sequence length="201" mass="21833">MFGLFSGCFEALLRKEELHVLLIGLDKAGKTTLLERLKTLYTDLPGLEADKVLPTVGLNLAHFQALGIPLLCWDVGGAAGLRGIWSKYYGECHAVVFVVDGADRGRFEEAKAALDRALADPDLYGAPLLVLANKHDVVGAASPADMAEVFGLVQLSEMRPCSMQAVTARTGEGVKAAVQWLVENIKKSQRSELIRRRMLAQ</sequence>
<evidence type="ECO:0000256" key="2">
    <source>
        <dbReference type="ARBA" id="ARBA00022707"/>
    </source>
</evidence>
<dbReference type="GO" id="GO:0046872">
    <property type="term" value="F:metal ion binding"/>
    <property type="evidence" value="ECO:0007669"/>
    <property type="project" value="UniProtKB-KW"/>
</dbReference>
<name>A0A9D4TS85_CHLVU</name>
<keyword evidence="4" id="KW-0813">Transport</keyword>
<keyword evidence="4" id="KW-0931">ER-Golgi transport</keyword>
<feature type="binding site" evidence="7">
    <location>
        <position position="31"/>
    </location>
    <ligand>
        <name>Mg(2+)</name>
        <dbReference type="ChEBI" id="CHEBI:18420"/>
    </ligand>
</feature>
<dbReference type="GO" id="GO:0043001">
    <property type="term" value="P:Golgi to plasma membrane protein transport"/>
    <property type="evidence" value="ECO:0007669"/>
    <property type="project" value="TreeGrafter"/>
</dbReference>